<keyword evidence="3" id="KW-1185">Reference proteome</keyword>
<name>A0AAV5NPA7_9VIBR</name>
<protein>
    <submittedName>
        <fullName evidence="2">Uncharacterized protein</fullName>
    </submittedName>
</protein>
<dbReference type="Proteomes" id="UP001156690">
    <property type="component" value="Unassembled WGS sequence"/>
</dbReference>
<keyword evidence="1" id="KW-1133">Transmembrane helix</keyword>
<evidence type="ECO:0000256" key="1">
    <source>
        <dbReference type="SAM" id="Phobius"/>
    </source>
</evidence>
<proteinExistence type="predicted"/>
<accession>A0AAV5NPA7</accession>
<feature type="transmembrane region" description="Helical" evidence="1">
    <location>
        <begin position="12"/>
        <end position="31"/>
    </location>
</feature>
<dbReference type="EMBL" id="BSNX01000012">
    <property type="protein sequence ID" value="GLQ72273.1"/>
    <property type="molecule type" value="Genomic_DNA"/>
</dbReference>
<evidence type="ECO:0000313" key="3">
    <source>
        <dbReference type="Proteomes" id="UP001156690"/>
    </source>
</evidence>
<reference evidence="3" key="1">
    <citation type="journal article" date="2019" name="Int. J. Syst. Evol. Microbiol.">
        <title>The Global Catalogue of Microorganisms (GCM) 10K type strain sequencing project: providing services to taxonomists for standard genome sequencing and annotation.</title>
        <authorList>
            <consortium name="The Broad Institute Genomics Platform"/>
            <consortium name="The Broad Institute Genome Sequencing Center for Infectious Disease"/>
            <person name="Wu L."/>
            <person name="Ma J."/>
        </authorList>
    </citation>
    <scope>NUCLEOTIDE SEQUENCE [LARGE SCALE GENOMIC DNA]</scope>
    <source>
        <strain evidence="3">NBRC 15640</strain>
    </source>
</reference>
<evidence type="ECO:0000313" key="2">
    <source>
        <dbReference type="EMBL" id="GLQ72273.1"/>
    </source>
</evidence>
<gene>
    <name evidence="2" type="ORF">GCM10007932_16330</name>
</gene>
<organism evidence="2 3">
    <name type="scientific">Vibrio penaeicida</name>
    <dbReference type="NCBI Taxonomy" id="104609"/>
    <lineage>
        <taxon>Bacteria</taxon>
        <taxon>Pseudomonadati</taxon>
        <taxon>Pseudomonadota</taxon>
        <taxon>Gammaproteobacteria</taxon>
        <taxon>Vibrionales</taxon>
        <taxon>Vibrionaceae</taxon>
        <taxon>Vibrio</taxon>
    </lineage>
</organism>
<keyword evidence="1" id="KW-0812">Transmembrane</keyword>
<feature type="transmembrane region" description="Helical" evidence="1">
    <location>
        <begin position="43"/>
        <end position="61"/>
    </location>
</feature>
<sequence>MMDQMAISSYLGWFLALLFGYPFVLVGLQLAVYEEQKRKRVTFWFNLVFAVVILSVLAYHMQTEIVYGESLLEAWYSLNPEDRPK</sequence>
<dbReference type="AlphaFoldDB" id="A0AAV5NPA7"/>
<comment type="caution">
    <text evidence="2">The sequence shown here is derived from an EMBL/GenBank/DDBJ whole genome shotgun (WGS) entry which is preliminary data.</text>
</comment>
<keyword evidence="1" id="KW-0472">Membrane</keyword>